<accession>A0ABQ2IJX6</accession>
<keyword evidence="1" id="KW-1133">Transmembrane helix</keyword>
<sequence>MDVEAAKRPSRTYGFLRAVSGVLAVGMVLLALGNIGVQFYANSRDLPGPGTLSVVAHVVAALLVVSAQIVADRYADWKAPVASLVVLVVSAATLWTFWWA</sequence>
<organism evidence="2 3">
    <name type="scientific">Lentzea pudingi</name>
    <dbReference type="NCBI Taxonomy" id="1789439"/>
    <lineage>
        <taxon>Bacteria</taxon>
        <taxon>Bacillati</taxon>
        <taxon>Actinomycetota</taxon>
        <taxon>Actinomycetes</taxon>
        <taxon>Pseudonocardiales</taxon>
        <taxon>Pseudonocardiaceae</taxon>
        <taxon>Lentzea</taxon>
    </lineage>
</organism>
<proteinExistence type="predicted"/>
<evidence type="ECO:0000313" key="2">
    <source>
        <dbReference type="EMBL" id="GGN12680.1"/>
    </source>
</evidence>
<gene>
    <name evidence="2" type="ORF">GCM10011609_61190</name>
</gene>
<keyword evidence="3" id="KW-1185">Reference proteome</keyword>
<feature type="transmembrane region" description="Helical" evidence="1">
    <location>
        <begin position="77"/>
        <end position="98"/>
    </location>
</feature>
<evidence type="ECO:0000256" key="1">
    <source>
        <dbReference type="SAM" id="Phobius"/>
    </source>
</evidence>
<feature type="transmembrane region" description="Helical" evidence="1">
    <location>
        <begin position="12"/>
        <end position="32"/>
    </location>
</feature>
<keyword evidence="1" id="KW-0812">Transmembrane</keyword>
<dbReference type="RefSeq" id="WP_189158300.1">
    <property type="nucleotide sequence ID" value="NZ_BMNC01000010.1"/>
</dbReference>
<comment type="caution">
    <text evidence="2">The sequence shown here is derived from an EMBL/GenBank/DDBJ whole genome shotgun (WGS) entry which is preliminary data.</text>
</comment>
<keyword evidence="1" id="KW-0472">Membrane</keyword>
<evidence type="ECO:0008006" key="4">
    <source>
        <dbReference type="Google" id="ProtNLM"/>
    </source>
</evidence>
<protein>
    <recommendedName>
        <fullName evidence="4">Integral membrane protein</fullName>
    </recommendedName>
</protein>
<feature type="transmembrane region" description="Helical" evidence="1">
    <location>
        <begin position="52"/>
        <end position="70"/>
    </location>
</feature>
<reference evidence="3" key="1">
    <citation type="journal article" date="2019" name="Int. J. Syst. Evol. Microbiol.">
        <title>The Global Catalogue of Microorganisms (GCM) 10K type strain sequencing project: providing services to taxonomists for standard genome sequencing and annotation.</title>
        <authorList>
            <consortium name="The Broad Institute Genomics Platform"/>
            <consortium name="The Broad Institute Genome Sequencing Center for Infectious Disease"/>
            <person name="Wu L."/>
            <person name="Ma J."/>
        </authorList>
    </citation>
    <scope>NUCLEOTIDE SEQUENCE [LARGE SCALE GENOMIC DNA]</scope>
    <source>
        <strain evidence="3">CGMCC 4.7319</strain>
    </source>
</reference>
<dbReference type="Proteomes" id="UP000597656">
    <property type="component" value="Unassembled WGS sequence"/>
</dbReference>
<evidence type="ECO:0000313" key="3">
    <source>
        <dbReference type="Proteomes" id="UP000597656"/>
    </source>
</evidence>
<dbReference type="EMBL" id="BMNC01000010">
    <property type="protein sequence ID" value="GGN12680.1"/>
    <property type="molecule type" value="Genomic_DNA"/>
</dbReference>
<name>A0ABQ2IJX6_9PSEU</name>